<keyword evidence="2" id="KW-1185">Reference proteome</keyword>
<evidence type="ECO:0000313" key="2">
    <source>
        <dbReference type="Proteomes" id="UP000243459"/>
    </source>
</evidence>
<reference evidence="2" key="1">
    <citation type="journal article" date="2017" name="Nat. Commun.">
        <title>The asparagus genome sheds light on the origin and evolution of a young Y chromosome.</title>
        <authorList>
            <person name="Harkess A."/>
            <person name="Zhou J."/>
            <person name="Xu C."/>
            <person name="Bowers J.E."/>
            <person name="Van der Hulst R."/>
            <person name="Ayyampalayam S."/>
            <person name="Mercati F."/>
            <person name="Riccardi P."/>
            <person name="McKain M.R."/>
            <person name="Kakrana A."/>
            <person name="Tang H."/>
            <person name="Ray J."/>
            <person name="Groenendijk J."/>
            <person name="Arikit S."/>
            <person name="Mathioni S.M."/>
            <person name="Nakano M."/>
            <person name="Shan H."/>
            <person name="Telgmann-Rauber A."/>
            <person name="Kanno A."/>
            <person name="Yue Z."/>
            <person name="Chen H."/>
            <person name="Li W."/>
            <person name="Chen Y."/>
            <person name="Xu X."/>
            <person name="Zhang Y."/>
            <person name="Luo S."/>
            <person name="Chen H."/>
            <person name="Gao J."/>
            <person name="Mao Z."/>
            <person name="Pires J.C."/>
            <person name="Luo M."/>
            <person name="Kudrna D."/>
            <person name="Wing R.A."/>
            <person name="Meyers B.C."/>
            <person name="Yi K."/>
            <person name="Kong H."/>
            <person name="Lavrijsen P."/>
            <person name="Sunseri F."/>
            <person name="Falavigna A."/>
            <person name="Ye Y."/>
            <person name="Leebens-Mack J.H."/>
            <person name="Chen G."/>
        </authorList>
    </citation>
    <scope>NUCLEOTIDE SEQUENCE [LARGE SCALE GENOMIC DNA]</scope>
    <source>
        <strain evidence="2">cv. DH0086</strain>
    </source>
</reference>
<accession>A0A5P1ERF9</accession>
<dbReference type="AlphaFoldDB" id="A0A5P1ERF9"/>
<evidence type="ECO:0000313" key="1">
    <source>
        <dbReference type="EMBL" id="ONK67717.1"/>
    </source>
</evidence>
<proteinExistence type="predicted"/>
<name>A0A5P1ERF9_ASPOF</name>
<dbReference type="Proteomes" id="UP000243459">
    <property type="component" value="Chromosome 5"/>
</dbReference>
<sequence>MMAGLSLNSNVLENNQHFIGTSFVDTINLSSQMPTNQSSQGPVSSALNGGLCSKSLFPMATMLYNMSLTMIFNQSYTNQPMNYAAMGAFIAQQLLLFQIVGNINACYEHAVDGSHSALPEIFQLSKKQVKIHATTTSSKEDTKAFDFILVNSQRKVMFMTLE</sequence>
<protein>
    <submittedName>
        <fullName evidence="1">Uncharacterized protein</fullName>
    </submittedName>
</protein>
<dbReference type="Gramene" id="ONK67717">
    <property type="protein sequence ID" value="ONK67717"/>
    <property type="gene ID" value="A4U43_C05F2990"/>
</dbReference>
<organism evidence="1 2">
    <name type="scientific">Asparagus officinalis</name>
    <name type="common">Garden asparagus</name>
    <dbReference type="NCBI Taxonomy" id="4686"/>
    <lineage>
        <taxon>Eukaryota</taxon>
        <taxon>Viridiplantae</taxon>
        <taxon>Streptophyta</taxon>
        <taxon>Embryophyta</taxon>
        <taxon>Tracheophyta</taxon>
        <taxon>Spermatophyta</taxon>
        <taxon>Magnoliopsida</taxon>
        <taxon>Liliopsida</taxon>
        <taxon>Asparagales</taxon>
        <taxon>Asparagaceae</taxon>
        <taxon>Asparagoideae</taxon>
        <taxon>Asparagus</taxon>
    </lineage>
</organism>
<dbReference type="EMBL" id="CM007385">
    <property type="protein sequence ID" value="ONK67717.1"/>
    <property type="molecule type" value="Genomic_DNA"/>
</dbReference>
<gene>
    <name evidence="1" type="ORF">A4U43_C05F2990</name>
</gene>